<sequence length="300" mass="35494">MKLYPKISVKILFLIAILLTITSLSSKTNGRHTLYSSYKTDCQYDPFRLYDEEDSTKVDFSTAYKNWLTPDSTENIKDFTHKLIEDKYTFQTTLFSSKVYIIEDETDSSLNYWDTIPSNGILGKNYTRIEMYIDPQIEQKDSLIFQIHGKSKVKNIICDFAGEIHIEHIYGYWNYGLNFPKEYRIVGSYFLNENKKQYGSGTFQGTYSSYCYIDEKQKTVLLYDLFYIADGYENRNFVGTWTNHKTKEKKKCIWGDNRLPYTFDFDIGDGSMVINPKYNSIEWEQWKSDIPSKQWWKNTN</sequence>
<evidence type="ECO:0000313" key="1">
    <source>
        <dbReference type="EMBL" id="MCZ8372996.1"/>
    </source>
</evidence>
<accession>A0ABT4PIV8</accession>
<organism evidence="1 2">
    <name type="scientific">Phocaeicola acetigenes</name>
    <dbReference type="NCBI Taxonomy" id="3016083"/>
    <lineage>
        <taxon>Bacteria</taxon>
        <taxon>Pseudomonadati</taxon>
        <taxon>Bacteroidota</taxon>
        <taxon>Bacteroidia</taxon>
        <taxon>Bacteroidales</taxon>
        <taxon>Bacteroidaceae</taxon>
        <taxon>Phocaeicola</taxon>
    </lineage>
</organism>
<comment type="caution">
    <text evidence="1">The sequence shown here is derived from an EMBL/GenBank/DDBJ whole genome shotgun (WGS) entry which is preliminary data.</text>
</comment>
<reference evidence="1" key="1">
    <citation type="submission" date="2022-12" db="EMBL/GenBank/DDBJ databases">
        <title>Phocaeicola acetigenes sp. nov., isolated feces from a healthy human.</title>
        <authorList>
            <person name="Do H."/>
            <person name="Ha Y.B."/>
            <person name="Kim J.-S."/>
            <person name="Suh M.K."/>
            <person name="Kim H.S."/>
            <person name="Lee J.-S."/>
        </authorList>
    </citation>
    <scope>NUCLEOTIDE SEQUENCE</scope>
    <source>
        <strain evidence="1">KGMB11183</strain>
    </source>
</reference>
<gene>
    <name evidence="1" type="ORF">O6P32_09810</name>
</gene>
<dbReference type="EMBL" id="JAPZVM010000008">
    <property type="protein sequence ID" value="MCZ8372996.1"/>
    <property type="molecule type" value="Genomic_DNA"/>
</dbReference>
<proteinExistence type="predicted"/>
<evidence type="ECO:0000313" key="2">
    <source>
        <dbReference type="Proteomes" id="UP001141933"/>
    </source>
</evidence>
<dbReference type="RefSeq" id="WP_269878300.1">
    <property type="nucleotide sequence ID" value="NZ_JAPZVM010000008.1"/>
</dbReference>
<dbReference type="Proteomes" id="UP001141933">
    <property type="component" value="Unassembled WGS sequence"/>
</dbReference>
<name>A0ABT4PIV8_9BACT</name>
<keyword evidence="2" id="KW-1185">Reference proteome</keyword>
<protein>
    <submittedName>
        <fullName evidence="1">Uncharacterized protein</fullName>
    </submittedName>
</protein>